<dbReference type="KEGG" id="meme:HYG87_08725"/>
<dbReference type="InterPro" id="IPR036388">
    <property type="entry name" value="WH-like_DNA-bd_sf"/>
</dbReference>
<dbReference type="Proteomes" id="UP000681041">
    <property type="component" value="Chromosome"/>
</dbReference>
<evidence type="ECO:0000313" key="3">
    <source>
        <dbReference type="EMBL" id="QUH23836.1"/>
    </source>
</evidence>
<proteinExistence type="predicted"/>
<evidence type="ECO:0000259" key="1">
    <source>
        <dbReference type="Pfam" id="PF08350"/>
    </source>
</evidence>
<dbReference type="Gene3D" id="1.10.10.10">
    <property type="entry name" value="Winged helix-like DNA-binding domain superfamily/Winged helix DNA-binding domain"/>
    <property type="match status" value="1"/>
</dbReference>
<dbReference type="InterPro" id="IPR013561">
    <property type="entry name" value="FilR1_middle_dom"/>
</dbReference>
<dbReference type="PIRSF" id="PIRSF006692">
    <property type="entry name" value="TF_HTH_AF0396_prd"/>
    <property type="match status" value="1"/>
</dbReference>
<feature type="domain" description="Methanogenesis regulatory protein FilR1 middle" evidence="1">
    <location>
        <begin position="137"/>
        <end position="265"/>
    </location>
</feature>
<dbReference type="RefSeq" id="WP_211532793.1">
    <property type="nucleotide sequence ID" value="NZ_CP058560.1"/>
</dbReference>
<keyword evidence="4" id="KW-1185">Reference proteome</keyword>
<dbReference type="InterPro" id="IPR016490">
    <property type="entry name" value="Tscrpt_reg_HTH_AF0396-typ3"/>
</dbReference>
<protein>
    <submittedName>
        <fullName evidence="3">DUF1724 domain-containing protein</fullName>
    </submittedName>
</protein>
<feature type="domain" description="HVO-A0261-like N-terminal" evidence="2">
    <location>
        <begin position="14"/>
        <end position="93"/>
    </location>
</feature>
<sequence length="275" mass="31788">MESNQFNSLMEELHDEINFLLSSHVKIKIILSLRENPKKLRELREETSISSSTIIHSINQLEKRKFVTKILDTYSLTSKGKLISSKIVTMLKNCAVIKKHKNFFESHNIEDFPKNFLLKIGQLNNSILIESTKSNISKPFTTYSELLKDSKDISVVLPVFFSRHMDFIKQVLDNGGDVSLILRYDILKPLLERTNIEKTTEFIKNGKLKIRTINDNIPVAFLINDHVLTLGLFSHDGSYDVSKLLLSHDKEAITWGKDLFKYYKEKSEKIDIKNL</sequence>
<accession>A0A8T8K5I0</accession>
<gene>
    <name evidence="3" type="ORF">HYG87_08725</name>
</gene>
<dbReference type="AlphaFoldDB" id="A0A8T8K5I0"/>
<dbReference type="SUPFAM" id="SSF46785">
    <property type="entry name" value="Winged helix' DNA-binding domain"/>
    <property type="match status" value="1"/>
</dbReference>
<reference evidence="3" key="1">
    <citation type="submission" date="2020-07" db="EMBL/GenBank/DDBJ databases">
        <title>Methanobacterium. sp. MethCan genome.</title>
        <authorList>
            <person name="Postec A."/>
            <person name="Quemeneur M."/>
        </authorList>
    </citation>
    <scope>NUCLEOTIDE SEQUENCE</scope>
    <source>
        <strain evidence="3">MethCAN</strain>
    </source>
</reference>
<dbReference type="InterPro" id="IPR057527">
    <property type="entry name" value="HVO_A0261-like_N"/>
</dbReference>
<dbReference type="InterPro" id="IPR036390">
    <property type="entry name" value="WH_DNA-bd_sf"/>
</dbReference>
<name>A0A8T8K5I0_9EURY</name>
<evidence type="ECO:0000259" key="2">
    <source>
        <dbReference type="Pfam" id="PF25213"/>
    </source>
</evidence>
<organism evidence="3 4">
    <name type="scientific">Methanobacterium alkalithermotolerans</name>
    <dbReference type="NCBI Taxonomy" id="2731220"/>
    <lineage>
        <taxon>Archaea</taxon>
        <taxon>Methanobacteriati</taxon>
        <taxon>Methanobacteriota</taxon>
        <taxon>Methanomada group</taxon>
        <taxon>Methanobacteria</taxon>
        <taxon>Methanobacteriales</taxon>
        <taxon>Methanobacteriaceae</taxon>
        <taxon>Methanobacterium</taxon>
    </lineage>
</organism>
<evidence type="ECO:0000313" key="4">
    <source>
        <dbReference type="Proteomes" id="UP000681041"/>
    </source>
</evidence>
<dbReference type="OrthoDB" id="11410at2157"/>
<dbReference type="EMBL" id="CP058560">
    <property type="protein sequence ID" value="QUH23836.1"/>
    <property type="molecule type" value="Genomic_DNA"/>
</dbReference>
<dbReference type="Pfam" id="PF08350">
    <property type="entry name" value="FilR1_middle"/>
    <property type="match status" value="1"/>
</dbReference>
<dbReference type="Pfam" id="PF25213">
    <property type="entry name" value="HVO_A0261_N"/>
    <property type="match status" value="1"/>
</dbReference>
<dbReference type="GeneID" id="64820844"/>